<evidence type="ECO:0000313" key="3">
    <source>
        <dbReference type="Proteomes" id="UP000321960"/>
    </source>
</evidence>
<sequence>MAEQRTGPEAAGLEAESAVAEAGREILPALPHHLVFLFDDRPLLPGESAEQYDAILRSIVQQVRPADVIDALWVKDVVVQIWEAKRLRLWRGQILAQARLDAAKAVVKRVLEVRHRKRFVPAHDIEAEAQGIALDWLKGTSAGISSFESFLTESGLTAGDLMAQAFRVCLSDIERIDRMAANADHRRDALLREIERKRASLGQHLRAASSEIIDVEPTNGATKPIARS</sequence>
<proteinExistence type="predicted"/>
<reference evidence="2" key="4">
    <citation type="submission" date="2023-01" db="EMBL/GenBank/DDBJ databases">
        <title>Draft genome sequence of Methylobacterium oxalidis strain NBRC 107715.</title>
        <authorList>
            <person name="Sun Q."/>
            <person name="Mori K."/>
        </authorList>
    </citation>
    <scope>NUCLEOTIDE SEQUENCE</scope>
    <source>
        <strain evidence="2">NBRC 107715</strain>
    </source>
</reference>
<comment type="caution">
    <text evidence="1">The sequence shown here is derived from an EMBL/GenBank/DDBJ whole genome shotgun (WGS) entry which is preliminary data.</text>
</comment>
<evidence type="ECO:0000313" key="4">
    <source>
        <dbReference type="Proteomes" id="UP001156856"/>
    </source>
</evidence>
<dbReference type="Proteomes" id="UP001156856">
    <property type="component" value="Unassembled WGS sequence"/>
</dbReference>
<keyword evidence="4" id="KW-1185">Reference proteome</keyword>
<reference evidence="2" key="1">
    <citation type="journal article" date="2014" name="Int. J. Syst. Evol. Microbiol.">
        <title>Complete genome of a new Firmicutes species belonging to the dominant human colonic microbiota ('Ruminococcus bicirculans') reveals two chromosomes and a selective capacity to utilize plant glucans.</title>
        <authorList>
            <consortium name="NISC Comparative Sequencing Program"/>
            <person name="Wegmann U."/>
            <person name="Louis P."/>
            <person name="Goesmann A."/>
            <person name="Henrissat B."/>
            <person name="Duncan S.H."/>
            <person name="Flint H.J."/>
        </authorList>
    </citation>
    <scope>NUCLEOTIDE SEQUENCE</scope>
    <source>
        <strain evidence="2">NBRC 107715</strain>
    </source>
</reference>
<evidence type="ECO:0000313" key="2">
    <source>
        <dbReference type="EMBL" id="GLS67066.1"/>
    </source>
</evidence>
<dbReference type="Proteomes" id="UP000321960">
    <property type="component" value="Unassembled WGS sequence"/>
</dbReference>
<dbReference type="EMBL" id="BSPK01000110">
    <property type="protein sequence ID" value="GLS67066.1"/>
    <property type="molecule type" value="Genomic_DNA"/>
</dbReference>
<protein>
    <submittedName>
        <fullName evidence="1">Uncharacterized protein</fullName>
    </submittedName>
</protein>
<reference evidence="1 3" key="3">
    <citation type="submission" date="2019-07" db="EMBL/GenBank/DDBJ databases">
        <title>Whole genome shotgun sequence of Methylobacterium oxalidis NBRC 107715.</title>
        <authorList>
            <person name="Hosoyama A."/>
            <person name="Uohara A."/>
            <person name="Ohji S."/>
            <person name="Ichikawa N."/>
        </authorList>
    </citation>
    <scope>NUCLEOTIDE SEQUENCE [LARGE SCALE GENOMIC DNA]</scope>
    <source>
        <strain evidence="1 3">NBRC 107715</strain>
    </source>
</reference>
<organism evidence="1 3">
    <name type="scientific">Methylobacterium oxalidis</name>
    <dbReference type="NCBI Taxonomy" id="944322"/>
    <lineage>
        <taxon>Bacteria</taxon>
        <taxon>Pseudomonadati</taxon>
        <taxon>Pseudomonadota</taxon>
        <taxon>Alphaproteobacteria</taxon>
        <taxon>Hyphomicrobiales</taxon>
        <taxon>Methylobacteriaceae</taxon>
        <taxon>Methylobacterium</taxon>
    </lineage>
</organism>
<gene>
    <name evidence="2" type="ORF">GCM10007888_54490</name>
    <name evidence="1" type="ORF">MOX02_61110</name>
</gene>
<dbReference type="EMBL" id="BJZU01000250">
    <property type="protein sequence ID" value="GEP08073.1"/>
    <property type="molecule type" value="Genomic_DNA"/>
</dbReference>
<accession>A0A512JDP6</accession>
<name>A0A512JDP6_9HYPH</name>
<evidence type="ECO:0000313" key="1">
    <source>
        <dbReference type="EMBL" id="GEP08073.1"/>
    </source>
</evidence>
<dbReference type="AlphaFoldDB" id="A0A512JDP6"/>
<reference evidence="4" key="2">
    <citation type="journal article" date="2019" name="Int. J. Syst. Evol. Microbiol.">
        <title>The Global Catalogue of Microorganisms (GCM) 10K type strain sequencing project: providing services to taxonomists for standard genome sequencing and annotation.</title>
        <authorList>
            <consortium name="The Broad Institute Genomics Platform"/>
            <consortium name="The Broad Institute Genome Sequencing Center for Infectious Disease"/>
            <person name="Wu L."/>
            <person name="Ma J."/>
        </authorList>
    </citation>
    <scope>NUCLEOTIDE SEQUENCE [LARGE SCALE GENOMIC DNA]</scope>
    <source>
        <strain evidence="4">NBRC 107715</strain>
    </source>
</reference>